<dbReference type="Gene3D" id="4.10.280.10">
    <property type="entry name" value="Helix-loop-helix DNA-binding domain"/>
    <property type="match status" value="1"/>
</dbReference>
<dbReference type="Proteomes" id="UP000316208">
    <property type="component" value="Unassembled WGS sequence"/>
</dbReference>
<sequence length="446" mass="52088">MALVSSIGELIHSYRRNRGMTLAQLAESSGIHIGTISKIENENVKRPEYTTIRPLAKALHIPLDAVIELYISTDKRADTLLHVMQEVIQHLGSAELTRKVGAKFLASPSDESHSLVERLYEFTATVERKEIRLALYQLIIDYSRHHGIIPFLAKGLFQVYLIERDDFSQLRSMYISRKYIVEYAQFLSCEERIVLYYKFGVHAFNLFLYQESIDFCLHVLQEADADNWYYINALGILRDSYFYLEDYDKSEYYSLKYEKYDYPHIKANSLLMKASLNARRGNSEVAIELLKNFLKICSQEDALLAINQLMKLYLRGNRFDEAKKLLTYPINPQTIFTDNPNVISQLAEYYYHRAEYFISVGDLHKGISEFLESALHYTRVNDIEGEKECINQNKINRLRQELINLANKNENLTDENVVRISQQLDIYILEFQMENMKRAKKRIGSI</sequence>
<dbReference type="EMBL" id="SADY01000003">
    <property type="protein sequence ID" value="TQR45128.1"/>
    <property type="molecule type" value="Genomic_DNA"/>
</dbReference>
<proteinExistence type="predicted"/>
<dbReference type="InterPro" id="IPR037208">
    <property type="entry name" value="Spo0E-like_sf"/>
</dbReference>
<evidence type="ECO:0000259" key="1">
    <source>
        <dbReference type="PROSITE" id="PS50943"/>
    </source>
</evidence>
<dbReference type="Gene3D" id="1.10.260.40">
    <property type="entry name" value="lambda repressor-like DNA-binding domains"/>
    <property type="match status" value="1"/>
</dbReference>
<evidence type="ECO:0000313" key="2">
    <source>
        <dbReference type="EMBL" id="TQR45128.1"/>
    </source>
</evidence>
<dbReference type="InterPro" id="IPR018540">
    <property type="entry name" value="Spo0E-like"/>
</dbReference>
<dbReference type="Pfam" id="PF01381">
    <property type="entry name" value="HTH_3"/>
    <property type="match status" value="1"/>
</dbReference>
<dbReference type="RefSeq" id="WP_142544172.1">
    <property type="nucleotide sequence ID" value="NZ_SADY01000003.1"/>
</dbReference>
<keyword evidence="3" id="KW-1185">Reference proteome</keyword>
<evidence type="ECO:0000313" key="3">
    <source>
        <dbReference type="Proteomes" id="UP000316208"/>
    </source>
</evidence>
<protein>
    <submittedName>
        <fullName evidence="2">XRE family transcriptional regulator</fullName>
    </submittedName>
</protein>
<dbReference type="SUPFAM" id="SSF140500">
    <property type="entry name" value="BAS1536-like"/>
    <property type="match status" value="1"/>
</dbReference>
<gene>
    <name evidence="2" type="ORF">C7Y44_12620</name>
</gene>
<accession>A0ABY3AX16</accession>
<dbReference type="InterPro" id="IPR036638">
    <property type="entry name" value="HLH_DNA-bd_sf"/>
</dbReference>
<reference evidence="2 3" key="1">
    <citation type="submission" date="2018-03" db="EMBL/GenBank/DDBJ databases">
        <title>Aerobic endospore-forming bacteria genome sequencing and assembly.</title>
        <authorList>
            <person name="Cavalcante D.A."/>
            <person name="Driks A."/>
            <person name="Putonti C."/>
            <person name="De-Souza M.T."/>
        </authorList>
    </citation>
    <scope>NUCLEOTIDE SEQUENCE [LARGE SCALE GENOMIC DNA]</scope>
    <source>
        <strain evidence="2 3">SDF0028</strain>
    </source>
</reference>
<dbReference type="CDD" id="cd00093">
    <property type="entry name" value="HTH_XRE"/>
    <property type="match status" value="1"/>
</dbReference>
<feature type="domain" description="HTH cro/C1-type" evidence="1">
    <location>
        <begin position="11"/>
        <end position="66"/>
    </location>
</feature>
<dbReference type="PROSITE" id="PS50943">
    <property type="entry name" value="HTH_CROC1"/>
    <property type="match status" value="1"/>
</dbReference>
<dbReference type="SMART" id="SM00530">
    <property type="entry name" value="HTH_XRE"/>
    <property type="match status" value="1"/>
</dbReference>
<comment type="caution">
    <text evidence="2">The sequence shown here is derived from an EMBL/GenBank/DDBJ whole genome shotgun (WGS) entry which is preliminary data.</text>
</comment>
<organism evidence="2 3">
    <name type="scientific">Paenibacillus popilliae</name>
    <name type="common">Bacillus popilliae</name>
    <dbReference type="NCBI Taxonomy" id="78057"/>
    <lineage>
        <taxon>Bacteria</taxon>
        <taxon>Bacillati</taxon>
        <taxon>Bacillota</taxon>
        <taxon>Bacilli</taxon>
        <taxon>Bacillales</taxon>
        <taxon>Paenibacillaceae</taxon>
        <taxon>Paenibacillus</taxon>
    </lineage>
</organism>
<dbReference type="Pfam" id="PF09388">
    <property type="entry name" value="SpoOE-like"/>
    <property type="match status" value="1"/>
</dbReference>
<dbReference type="SUPFAM" id="SSF47413">
    <property type="entry name" value="lambda repressor-like DNA-binding domains"/>
    <property type="match status" value="1"/>
</dbReference>
<dbReference type="InterPro" id="IPR010982">
    <property type="entry name" value="Lambda_DNA-bd_dom_sf"/>
</dbReference>
<dbReference type="InterPro" id="IPR011990">
    <property type="entry name" value="TPR-like_helical_dom_sf"/>
</dbReference>
<dbReference type="Gene3D" id="1.25.40.10">
    <property type="entry name" value="Tetratricopeptide repeat domain"/>
    <property type="match status" value="1"/>
</dbReference>
<dbReference type="InterPro" id="IPR001387">
    <property type="entry name" value="Cro/C1-type_HTH"/>
</dbReference>
<dbReference type="SUPFAM" id="SSF48452">
    <property type="entry name" value="TPR-like"/>
    <property type="match status" value="1"/>
</dbReference>
<name>A0ABY3AX16_PAEPP</name>